<dbReference type="EMBL" id="WPHG01000003">
    <property type="protein sequence ID" value="MVA98636.1"/>
    <property type="molecule type" value="Genomic_DNA"/>
</dbReference>
<organism evidence="1 2">
    <name type="scientific">Nitratireductor arenosus</name>
    <dbReference type="NCBI Taxonomy" id="2682096"/>
    <lineage>
        <taxon>Bacteria</taxon>
        <taxon>Pseudomonadati</taxon>
        <taxon>Pseudomonadota</taxon>
        <taxon>Alphaproteobacteria</taxon>
        <taxon>Hyphomicrobiales</taxon>
        <taxon>Phyllobacteriaceae</taxon>
        <taxon>Nitratireductor</taxon>
    </lineage>
</organism>
<dbReference type="InterPro" id="IPR036388">
    <property type="entry name" value="WH-like_DNA-bd_sf"/>
</dbReference>
<dbReference type="PROSITE" id="PS51197">
    <property type="entry name" value="HTH_RRF2_2"/>
    <property type="match status" value="1"/>
</dbReference>
<evidence type="ECO:0000313" key="2">
    <source>
        <dbReference type="Proteomes" id="UP000463224"/>
    </source>
</evidence>
<keyword evidence="2" id="KW-1185">Reference proteome</keyword>
<reference evidence="1 2" key="1">
    <citation type="submission" date="2019-12" db="EMBL/GenBank/DDBJ databases">
        <title>Nitratireductor arenosus sp. nov., Isolated from sea sand, Jeju island, South Korea.</title>
        <authorList>
            <person name="Kim W."/>
        </authorList>
    </citation>
    <scope>NUCLEOTIDE SEQUENCE [LARGE SCALE GENOMIC DNA]</scope>
    <source>
        <strain evidence="1 2">CAU 1489</strain>
    </source>
</reference>
<dbReference type="AlphaFoldDB" id="A0A844QF91"/>
<protein>
    <submittedName>
        <fullName evidence="1">Transcriptional regulator</fullName>
    </submittedName>
</protein>
<dbReference type="Gene3D" id="1.10.10.10">
    <property type="entry name" value="Winged helix-like DNA-binding domain superfamily/Winged helix DNA-binding domain"/>
    <property type="match status" value="1"/>
</dbReference>
<proteinExistence type="predicted"/>
<dbReference type="PANTHER" id="PTHR33221">
    <property type="entry name" value="WINGED HELIX-TURN-HELIX TRANSCRIPTIONAL REGULATOR, RRF2 FAMILY"/>
    <property type="match status" value="1"/>
</dbReference>
<comment type="caution">
    <text evidence="1">The sequence shown here is derived from an EMBL/GenBank/DDBJ whole genome shotgun (WGS) entry which is preliminary data.</text>
</comment>
<evidence type="ECO:0000313" key="1">
    <source>
        <dbReference type="EMBL" id="MVA98636.1"/>
    </source>
</evidence>
<gene>
    <name evidence="1" type="ORF">GN330_15420</name>
</gene>
<name>A0A844QF91_9HYPH</name>
<accession>A0A844QF91</accession>
<dbReference type="Pfam" id="PF02082">
    <property type="entry name" value="Rrf2"/>
    <property type="match status" value="1"/>
</dbReference>
<dbReference type="SUPFAM" id="SSF46785">
    <property type="entry name" value="Winged helix' DNA-binding domain"/>
    <property type="match status" value="1"/>
</dbReference>
<dbReference type="RefSeq" id="WP_156713547.1">
    <property type="nucleotide sequence ID" value="NZ_WPHG01000003.1"/>
</dbReference>
<dbReference type="InterPro" id="IPR000944">
    <property type="entry name" value="Tscrpt_reg_Rrf2"/>
</dbReference>
<sequence>MKRDTRLSAMLHLLLHMADTDEPLRSADLARFMRGNAAAVRRTMAGLRQAGIVISEKGHGGGWHLARDLEAITLADIHRALGAPDFFAFGNRNSQPNCLIEQTVNAALEDTMRDAEQRILERLSAVTLADILADFRGRFDQYPGKGDFHV</sequence>
<dbReference type="PANTHER" id="PTHR33221:SF15">
    <property type="entry name" value="HTH-TYPE TRANSCRIPTIONAL REGULATOR YWGB-RELATED"/>
    <property type="match status" value="1"/>
</dbReference>
<dbReference type="GO" id="GO:0005829">
    <property type="term" value="C:cytosol"/>
    <property type="evidence" value="ECO:0007669"/>
    <property type="project" value="TreeGrafter"/>
</dbReference>
<dbReference type="GO" id="GO:0003700">
    <property type="term" value="F:DNA-binding transcription factor activity"/>
    <property type="evidence" value="ECO:0007669"/>
    <property type="project" value="TreeGrafter"/>
</dbReference>
<dbReference type="Proteomes" id="UP000463224">
    <property type="component" value="Unassembled WGS sequence"/>
</dbReference>
<dbReference type="InterPro" id="IPR036390">
    <property type="entry name" value="WH_DNA-bd_sf"/>
</dbReference>